<sequence>MAAPAPDNAALNELDVLIVGAGFSGLYQLHRFRENGYKAQVFEAGGDIGGTWYWNCYPGARVDSDAAIYQYNMPDLWKDFSFTECFPGGQEVLAYLHHCDKKFDLRRDIRFNTSVVRAHFDASKYRWAVTTDNGETVFPRFLSLCLGFSARPYTPTFPGADAFEGLCVHTSRWPQEGVDLTGKRVGVLGTGATGVQVIQELGPSVEHLTVFQRTPNLALPMRQHAVDASYPEQFPALLDKRGTTFAGFHIELANVDGPFDKCTPESRRALNEALWEKGAFHFWLGMYSEVFINLDLNTETYGFWREKVRERLKAAGAAERVADLLAPEKPPHPFGTKRPSLEQRYWETFGLPNVELVDVNAFPIEKMTPKGVLTADGKEHELDALVLATGFDAITGGIKQIDLRGTDTKLLRDIWDEHGLSTYLGMTVPKFPNMFFVYGPQGPTAFCNGPTCIEYQSDWIISLLNHAKTNGYTRIEATVNAGRSYGDLAHKCWDAGLWKKAKSWYFGANIPGKRVEPLNFAGGLPLYRQLCSEEAKNGYPGFELTSPTSSVKL</sequence>
<evidence type="ECO:0000256" key="1">
    <source>
        <dbReference type="ARBA" id="ARBA00001974"/>
    </source>
</evidence>
<dbReference type="Proteomes" id="UP001556367">
    <property type="component" value="Unassembled WGS sequence"/>
</dbReference>
<organism evidence="8 9">
    <name type="scientific">Hohenbuehelia grisea</name>
    <dbReference type="NCBI Taxonomy" id="104357"/>
    <lineage>
        <taxon>Eukaryota</taxon>
        <taxon>Fungi</taxon>
        <taxon>Dikarya</taxon>
        <taxon>Basidiomycota</taxon>
        <taxon>Agaricomycotina</taxon>
        <taxon>Agaricomycetes</taxon>
        <taxon>Agaricomycetidae</taxon>
        <taxon>Agaricales</taxon>
        <taxon>Pleurotineae</taxon>
        <taxon>Pleurotaceae</taxon>
        <taxon>Hohenbuehelia</taxon>
    </lineage>
</organism>
<keyword evidence="6" id="KW-0560">Oxidoreductase</keyword>
<dbReference type="Pfam" id="PF00743">
    <property type="entry name" value="FMO-like"/>
    <property type="match status" value="1"/>
</dbReference>
<evidence type="ECO:0000256" key="2">
    <source>
        <dbReference type="ARBA" id="ARBA00010139"/>
    </source>
</evidence>
<keyword evidence="3" id="KW-0285">Flavoprotein</keyword>
<evidence type="ECO:0000256" key="4">
    <source>
        <dbReference type="ARBA" id="ARBA00022827"/>
    </source>
</evidence>
<comment type="similarity">
    <text evidence="2">Belongs to the FAD-binding monooxygenase family.</text>
</comment>
<keyword evidence="9" id="KW-1185">Reference proteome</keyword>
<dbReference type="EMBL" id="JASNQZ010000015">
    <property type="protein sequence ID" value="KAL0946730.1"/>
    <property type="molecule type" value="Genomic_DNA"/>
</dbReference>
<dbReference type="PANTHER" id="PTHR43098:SF3">
    <property type="entry name" value="L-ORNITHINE N(5)-MONOOXYGENASE-RELATED"/>
    <property type="match status" value="1"/>
</dbReference>
<dbReference type="InterPro" id="IPR020946">
    <property type="entry name" value="Flavin_mOase-like"/>
</dbReference>
<keyword evidence="7" id="KW-0503">Monooxygenase</keyword>
<reference evidence="9" key="1">
    <citation type="submission" date="2024-06" db="EMBL/GenBank/DDBJ databases">
        <title>Multi-omics analyses provide insights into the biosynthesis of the anticancer antibiotic pleurotin in Hohenbuehelia grisea.</title>
        <authorList>
            <person name="Weaver J.A."/>
            <person name="Alberti F."/>
        </authorList>
    </citation>
    <scope>NUCLEOTIDE SEQUENCE [LARGE SCALE GENOMIC DNA]</scope>
    <source>
        <strain evidence="9">T-177</strain>
    </source>
</reference>
<dbReference type="SUPFAM" id="SSF51905">
    <property type="entry name" value="FAD/NAD(P)-binding domain"/>
    <property type="match status" value="1"/>
</dbReference>
<dbReference type="InterPro" id="IPR050775">
    <property type="entry name" value="FAD-binding_Monooxygenases"/>
</dbReference>
<evidence type="ECO:0000313" key="8">
    <source>
        <dbReference type="EMBL" id="KAL0946730.1"/>
    </source>
</evidence>
<evidence type="ECO:0000313" key="9">
    <source>
        <dbReference type="Proteomes" id="UP001556367"/>
    </source>
</evidence>
<evidence type="ECO:0000256" key="3">
    <source>
        <dbReference type="ARBA" id="ARBA00022630"/>
    </source>
</evidence>
<dbReference type="InterPro" id="IPR036188">
    <property type="entry name" value="FAD/NAD-bd_sf"/>
</dbReference>
<proteinExistence type="inferred from homology"/>
<dbReference type="Gene3D" id="3.50.50.60">
    <property type="entry name" value="FAD/NAD(P)-binding domain"/>
    <property type="match status" value="2"/>
</dbReference>
<evidence type="ECO:0000256" key="5">
    <source>
        <dbReference type="ARBA" id="ARBA00022857"/>
    </source>
</evidence>
<evidence type="ECO:0000256" key="6">
    <source>
        <dbReference type="ARBA" id="ARBA00023002"/>
    </source>
</evidence>
<dbReference type="PANTHER" id="PTHR43098">
    <property type="entry name" value="L-ORNITHINE N(5)-MONOOXYGENASE-RELATED"/>
    <property type="match status" value="1"/>
</dbReference>
<protein>
    <recommendedName>
        <fullName evidence="10">Cyclohexanone monooxygenase</fullName>
    </recommendedName>
</protein>
<evidence type="ECO:0000256" key="7">
    <source>
        <dbReference type="ARBA" id="ARBA00023033"/>
    </source>
</evidence>
<keyword evidence="5" id="KW-0521">NADP</keyword>
<comment type="cofactor">
    <cofactor evidence="1">
        <name>FAD</name>
        <dbReference type="ChEBI" id="CHEBI:57692"/>
    </cofactor>
</comment>
<name>A0ABR3ITS0_9AGAR</name>
<accession>A0ABR3ITS0</accession>
<keyword evidence="4" id="KW-0274">FAD</keyword>
<evidence type="ECO:0008006" key="10">
    <source>
        <dbReference type="Google" id="ProtNLM"/>
    </source>
</evidence>
<comment type="caution">
    <text evidence="8">The sequence shown here is derived from an EMBL/GenBank/DDBJ whole genome shotgun (WGS) entry which is preliminary data.</text>
</comment>
<gene>
    <name evidence="8" type="ORF">HGRIS_012909</name>
</gene>